<keyword evidence="5" id="KW-1185">Reference proteome</keyword>
<dbReference type="Pfam" id="PF05569">
    <property type="entry name" value="Peptidase_M56"/>
    <property type="match status" value="1"/>
</dbReference>
<dbReference type="InterPro" id="IPR008756">
    <property type="entry name" value="Peptidase_M56"/>
</dbReference>
<dbReference type="Gene3D" id="3.30.2010.10">
    <property type="entry name" value="Metalloproteases ('zincins'), catalytic domain"/>
    <property type="match status" value="1"/>
</dbReference>
<dbReference type="CDD" id="cd07341">
    <property type="entry name" value="M56_BlaR1_MecR1_like"/>
    <property type="match status" value="1"/>
</dbReference>
<evidence type="ECO:0000256" key="2">
    <source>
        <dbReference type="SAM" id="Phobius"/>
    </source>
</evidence>
<dbReference type="InterPro" id="IPR052173">
    <property type="entry name" value="Beta-lactam_resp_regulator"/>
</dbReference>
<dbReference type="AlphaFoldDB" id="A0A318UID2"/>
<feature type="compositionally biased region" description="Low complexity" evidence="1">
    <location>
        <begin position="568"/>
        <end position="584"/>
    </location>
</feature>
<evidence type="ECO:0000313" key="5">
    <source>
        <dbReference type="Proteomes" id="UP000248198"/>
    </source>
</evidence>
<feature type="transmembrane region" description="Helical" evidence="2">
    <location>
        <begin position="231"/>
        <end position="253"/>
    </location>
</feature>
<dbReference type="PANTHER" id="PTHR34978:SF3">
    <property type="entry name" value="SLR0241 PROTEIN"/>
    <property type="match status" value="1"/>
</dbReference>
<feature type="transmembrane region" description="Helical" evidence="2">
    <location>
        <begin position="20"/>
        <end position="41"/>
    </location>
</feature>
<keyword evidence="2" id="KW-0812">Transmembrane</keyword>
<sequence>MEFQFINLFPSNWVNALGLTLFHSLWIGILLALVTSAIILFTKKSSARLRYNLLTATLCLFVLVMGLVFIRSIDAPKQQTVLPQITMNTPAQVLAQPPVIPSSESGLAERAKEVLNLWSLYSYQIVMIWFLIICAKCIQLVAGLHSVHYLKKNNVFDPGRYWEDKITELSEKLGLQKSIRLLQSGLAKVPMTAGHLKPVILMPLGMLNGLSLAEVEAILSHELAHIKRRDYLVNILQSLIEIVFFFNPAILWISRLIREERENCCDDLALTCTDNKQTYIKALISCQEFQSLNPEYAMAFSGKRGQLLGRVSRMVFNKSASLNKVEKTVLTIVLISSVLLTAAFTKDSKTAPVKLVKKEKALESVVILQDSTRKINSTKTSKTITPGAHKTTTATHKEYQNETTVQHKQEQIRLHQEQIRLKQEQIRMAQEDLRMAAEQKRAEAEALRAQHNSNANYNKDYQRYAKDIEHYNQLIAEYSHKTAANANKYAEKANQYAREMAVYTKQQEKYNRKEISVPPTEPTPPTPPSPLTPPTPPTPPTFSTPPSPPTRPAGYRAGDNNTSKTRKSSSLSTSNTSTSALAKTKTPEKEPSMADAIARTLLTDGVISQTRNLSFKFDKEELIVNGVTQPAQIHKRYVQKFLRDNVNRKIESTTTTD</sequence>
<dbReference type="RefSeq" id="WP_110832654.1">
    <property type="nucleotide sequence ID" value="NZ_QKLU01000005.1"/>
</dbReference>
<dbReference type="PANTHER" id="PTHR34978">
    <property type="entry name" value="POSSIBLE SENSOR-TRANSDUCER PROTEIN BLAR"/>
    <property type="match status" value="1"/>
</dbReference>
<name>A0A318UID2_9SPHI</name>
<keyword evidence="2" id="KW-0472">Membrane</keyword>
<organism evidence="4 5">
    <name type="scientific">Pedobacter nutrimenti</name>
    <dbReference type="NCBI Taxonomy" id="1241337"/>
    <lineage>
        <taxon>Bacteria</taxon>
        <taxon>Pseudomonadati</taxon>
        <taxon>Bacteroidota</taxon>
        <taxon>Sphingobacteriia</taxon>
        <taxon>Sphingobacteriales</taxon>
        <taxon>Sphingobacteriaceae</taxon>
        <taxon>Pedobacter</taxon>
    </lineage>
</organism>
<reference evidence="4 5" key="1">
    <citation type="submission" date="2018-06" db="EMBL/GenBank/DDBJ databases">
        <title>Genomic Encyclopedia of Archaeal and Bacterial Type Strains, Phase II (KMG-II): from individual species to whole genera.</title>
        <authorList>
            <person name="Goeker M."/>
        </authorList>
    </citation>
    <scope>NUCLEOTIDE SEQUENCE [LARGE SCALE GENOMIC DNA]</scope>
    <source>
        <strain evidence="4 5">DSM 27372</strain>
    </source>
</reference>
<gene>
    <name evidence="4" type="ORF">B0O44_105216</name>
</gene>
<dbReference type="OrthoDB" id="15218at2"/>
<feature type="region of interest" description="Disordered" evidence="1">
    <location>
        <begin position="509"/>
        <end position="592"/>
    </location>
</feature>
<keyword evidence="2" id="KW-1133">Transmembrane helix</keyword>
<proteinExistence type="predicted"/>
<dbReference type="Proteomes" id="UP000248198">
    <property type="component" value="Unassembled WGS sequence"/>
</dbReference>
<accession>A0A318UID2</accession>
<dbReference type="EMBL" id="QKLU01000005">
    <property type="protein sequence ID" value="PYF72844.1"/>
    <property type="molecule type" value="Genomic_DNA"/>
</dbReference>
<evidence type="ECO:0000313" key="4">
    <source>
        <dbReference type="EMBL" id="PYF72844.1"/>
    </source>
</evidence>
<protein>
    <submittedName>
        <fullName evidence="4">Beta-lactamase regulating signal transducer with metallopeptidase domain</fullName>
    </submittedName>
</protein>
<feature type="transmembrane region" description="Helical" evidence="2">
    <location>
        <begin position="53"/>
        <end position="73"/>
    </location>
</feature>
<feature type="compositionally biased region" description="Pro residues" evidence="1">
    <location>
        <begin position="519"/>
        <end position="551"/>
    </location>
</feature>
<feature type="domain" description="Peptidase M56" evidence="3">
    <location>
        <begin position="43"/>
        <end position="312"/>
    </location>
</feature>
<feature type="transmembrane region" description="Helical" evidence="2">
    <location>
        <begin position="121"/>
        <end position="142"/>
    </location>
</feature>
<comment type="caution">
    <text evidence="4">The sequence shown here is derived from an EMBL/GenBank/DDBJ whole genome shotgun (WGS) entry which is preliminary data.</text>
</comment>
<evidence type="ECO:0000256" key="1">
    <source>
        <dbReference type="SAM" id="MobiDB-lite"/>
    </source>
</evidence>
<evidence type="ECO:0000259" key="3">
    <source>
        <dbReference type="Pfam" id="PF05569"/>
    </source>
</evidence>